<evidence type="ECO:0000256" key="1">
    <source>
        <dbReference type="SAM" id="Phobius"/>
    </source>
</evidence>
<reference evidence="2" key="1">
    <citation type="submission" date="2013-08" db="EMBL/GenBank/DDBJ databases">
        <authorList>
            <person name="Mendez C."/>
            <person name="Richter M."/>
            <person name="Ferrer M."/>
            <person name="Sanchez J."/>
        </authorList>
    </citation>
    <scope>NUCLEOTIDE SEQUENCE</scope>
</reference>
<proteinExistence type="predicted"/>
<evidence type="ECO:0000313" key="2">
    <source>
        <dbReference type="EMBL" id="EQD51185.1"/>
    </source>
</evidence>
<keyword evidence="1" id="KW-1133">Transmembrane helix</keyword>
<keyword evidence="1" id="KW-0812">Transmembrane</keyword>
<sequence>MALTGILLQATSLSTVRSDLLPIVVLGLLLDSVIVSVWYMLGIMLNNARVKDSARGEFYQLAGTAVITVIVLTILVFAGSIFSLISSSGSMSTSAMSSMCSNIETYSQLNMLQSSSSFSFLAGITSSTGPSFGGLCNYISTQANNPSATSSIDYPLASAGVVIANLTNQSATNLNSFFQVDFFLGYLEKFTPSLNFCLQDIINPGGPCMIPPEEDINPAISFINATYTPYAGYSMVYKPMGVIGELLGLSLEVNVAQLIFIAVFLYIWPYLLFIGLIFRATPFTRKIGGLLIAVAIGAVLFYPAVFAIEYVSLSNMNVNSEIGSTGITLSSAYGFNSITTNSLTAISGYT</sequence>
<reference evidence="2" key="2">
    <citation type="journal article" date="2014" name="ISME J.">
        <title>Microbial stratification in low pH oxic and suboxic macroscopic growths along an acid mine drainage.</title>
        <authorList>
            <person name="Mendez-Garcia C."/>
            <person name="Mesa V."/>
            <person name="Sprenger R.R."/>
            <person name="Richter M."/>
            <person name="Diez M.S."/>
            <person name="Solano J."/>
            <person name="Bargiela R."/>
            <person name="Golyshina O.V."/>
            <person name="Manteca A."/>
            <person name="Ramos J.L."/>
            <person name="Gallego J.R."/>
            <person name="Llorente I."/>
            <person name="Martins Dos Santos V.A."/>
            <person name="Jensen O.N."/>
            <person name="Pelaez A.I."/>
            <person name="Sanchez J."/>
            <person name="Ferrer M."/>
        </authorList>
    </citation>
    <scope>NUCLEOTIDE SEQUENCE</scope>
</reference>
<protein>
    <submittedName>
        <fullName evidence="2">Uncharacterized protein</fullName>
    </submittedName>
</protein>
<feature type="transmembrane region" description="Helical" evidence="1">
    <location>
        <begin position="255"/>
        <end position="278"/>
    </location>
</feature>
<dbReference type="AlphaFoldDB" id="T1BAC6"/>
<feature type="transmembrane region" description="Helical" evidence="1">
    <location>
        <begin position="58"/>
        <end position="85"/>
    </location>
</feature>
<name>T1BAC6_9ZZZZ</name>
<keyword evidence="1" id="KW-0472">Membrane</keyword>
<comment type="caution">
    <text evidence="2">The sequence shown here is derived from an EMBL/GenBank/DDBJ whole genome shotgun (WGS) entry which is preliminary data.</text>
</comment>
<dbReference type="EMBL" id="AUZZ01005003">
    <property type="protein sequence ID" value="EQD51185.1"/>
    <property type="molecule type" value="Genomic_DNA"/>
</dbReference>
<accession>T1BAC6</accession>
<feature type="non-terminal residue" evidence="2">
    <location>
        <position position="350"/>
    </location>
</feature>
<feature type="transmembrane region" description="Helical" evidence="1">
    <location>
        <begin position="290"/>
        <end position="311"/>
    </location>
</feature>
<organism evidence="2">
    <name type="scientific">mine drainage metagenome</name>
    <dbReference type="NCBI Taxonomy" id="410659"/>
    <lineage>
        <taxon>unclassified sequences</taxon>
        <taxon>metagenomes</taxon>
        <taxon>ecological metagenomes</taxon>
    </lineage>
</organism>
<feature type="transmembrane region" description="Helical" evidence="1">
    <location>
        <begin position="28"/>
        <end position="46"/>
    </location>
</feature>
<gene>
    <name evidence="2" type="ORF">B2A_06997</name>
</gene>